<accession>A0AAD7U9V8</accession>
<name>A0AAD7U9V8_9STRA</name>
<feature type="signal peptide" evidence="1">
    <location>
        <begin position="1"/>
        <end position="18"/>
    </location>
</feature>
<comment type="caution">
    <text evidence="2">The sequence shown here is derived from an EMBL/GenBank/DDBJ whole genome shotgun (WGS) entry which is preliminary data.</text>
</comment>
<organism evidence="2 3">
    <name type="scientific">Chrysophaeum taylorii</name>
    <dbReference type="NCBI Taxonomy" id="2483200"/>
    <lineage>
        <taxon>Eukaryota</taxon>
        <taxon>Sar</taxon>
        <taxon>Stramenopiles</taxon>
        <taxon>Ochrophyta</taxon>
        <taxon>Pelagophyceae</taxon>
        <taxon>Pelagomonadales</taxon>
        <taxon>Pelagomonadaceae</taxon>
        <taxon>Chrysophaeum</taxon>
    </lineage>
</organism>
<protein>
    <recommendedName>
        <fullName evidence="4">Oxidoreductase-like domain-containing protein</fullName>
    </recommendedName>
</protein>
<dbReference type="EMBL" id="JAQMWT010000531">
    <property type="protein sequence ID" value="KAJ8600052.1"/>
    <property type="molecule type" value="Genomic_DNA"/>
</dbReference>
<dbReference type="Proteomes" id="UP001230188">
    <property type="component" value="Unassembled WGS sequence"/>
</dbReference>
<evidence type="ECO:0008006" key="4">
    <source>
        <dbReference type="Google" id="ProtNLM"/>
    </source>
</evidence>
<reference evidence="2" key="1">
    <citation type="submission" date="2023-01" db="EMBL/GenBank/DDBJ databases">
        <title>Metagenome sequencing of chrysophaentin producing Chrysophaeum taylorii.</title>
        <authorList>
            <person name="Davison J."/>
            <person name="Bewley C."/>
        </authorList>
    </citation>
    <scope>NUCLEOTIDE SEQUENCE</scope>
    <source>
        <strain evidence="2">NIES-1699</strain>
    </source>
</reference>
<evidence type="ECO:0000256" key="1">
    <source>
        <dbReference type="SAM" id="SignalP"/>
    </source>
</evidence>
<evidence type="ECO:0000313" key="3">
    <source>
        <dbReference type="Proteomes" id="UP001230188"/>
    </source>
</evidence>
<keyword evidence="3" id="KW-1185">Reference proteome</keyword>
<proteinExistence type="predicted"/>
<evidence type="ECO:0000313" key="2">
    <source>
        <dbReference type="EMBL" id="KAJ8600052.1"/>
    </source>
</evidence>
<sequence>MIFFLTTTLLLFAEPQIAKLFGRFADKKLLLDVPGAGTPDMKNCCHGGCDNCDFSRVFDEMNAGRPKWVACYAERELIDGRRHEAPWKQMFEGDVSELSAHDFVAGVKGLPFRPSMGPKLKVAADDPPDDDEFLLALYEMLLPPGAAALTAGDVATGLQRITGVEHGAMWKDFCNAFVVVK</sequence>
<gene>
    <name evidence="2" type="ORF">CTAYLR_001830</name>
</gene>
<dbReference type="AlphaFoldDB" id="A0AAD7U9V8"/>
<keyword evidence="1" id="KW-0732">Signal</keyword>
<feature type="chain" id="PRO_5041976987" description="Oxidoreductase-like domain-containing protein" evidence="1">
    <location>
        <begin position="19"/>
        <end position="181"/>
    </location>
</feature>